<dbReference type="Proteomes" id="UP000640786">
    <property type="component" value="Unassembled WGS sequence"/>
</dbReference>
<protein>
    <recommendedName>
        <fullName evidence="3">Uracil-DNA glycosylase</fullName>
    </recommendedName>
</protein>
<gene>
    <name evidence="1" type="ORF">H9650_11945</name>
</gene>
<dbReference type="RefSeq" id="WP_186318151.1">
    <property type="nucleotide sequence ID" value="NZ_JACSQO010000005.1"/>
</dbReference>
<keyword evidence="2" id="KW-1185">Reference proteome</keyword>
<reference evidence="1 2" key="1">
    <citation type="submission" date="2020-08" db="EMBL/GenBank/DDBJ databases">
        <title>A Genomic Blueprint of the Chicken Gut Microbiome.</title>
        <authorList>
            <person name="Gilroy R."/>
            <person name="Ravi A."/>
            <person name="Getino M."/>
            <person name="Pursley I."/>
            <person name="Horton D.L."/>
            <person name="Alikhan N.-F."/>
            <person name="Baker D."/>
            <person name="Gharbi K."/>
            <person name="Hall N."/>
            <person name="Watson M."/>
            <person name="Adriaenssens E.M."/>
            <person name="Foster-Nyarko E."/>
            <person name="Jarju S."/>
            <person name="Secka A."/>
            <person name="Antonio M."/>
            <person name="Oren A."/>
            <person name="Chaudhuri R."/>
            <person name="La Ragione R.M."/>
            <person name="Hildebrand F."/>
            <person name="Pallen M.J."/>
        </authorList>
    </citation>
    <scope>NUCLEOTIDE SEQUENCE [LARGE SCALE GENOMIC DNA]</scope>
    <source>
        <strain evidence="1 2">Sa2BUA9</strain>
    </source>
</reference>
<name>A0ABR8RAK4_9BACI</name>
<evidence type="ECO:0008006" key="3">
    <source>
        <dbReference type="Google" id="ProtNLM"/>
    </source>
</evidence>
<proteinExistence type="predicted"/>
<accession>A0ABR8RAK4</accession>
<comment type="caution">
    <text evidence="1">The sequence shown here is derived from an EMBL/GenBank/DDBJ whole genome shotgun (WGS) entry which is preliminary data.</text>
</comment>
<sequence>MKDFHCCATCIHFISEKTKNGMFYKCKRLGFQTAPTYKFNCWNPKENVRKLMEKENQ</sequence>
<evidence type="ECO:0000313" key="1">
    <source>
        <dbReference type="EMBL" id="MBD7944828.1"/>
    </source>
</evidence>
<evidence type="ECO:0000313" key="2">
    <source>
        <dbReference type="Proteomes" id="UP000640786"/>
    </source>
</evidence>
<dbReference type="EMBL" id="JACSQO010000005">
    <property type="protein sequence ID" value="MBD7944828.1"/>
    <property type="molecule type" value="Genomic_DNA"/>
</dbReference>
<organism evidence="1 2">
    <name type="scientific">Psychrobacillus faecigallinarum</name>
    <dbReference type="NCBI Taxonomy" id="2762235"/>
    <lineage>
        <taxon>Bacteria</taxon>
        <taxon>Bacillati</taxon>
        <taxon>Bacillota</taxon>
        <taxon>Bacilli</taxon>
        <taxon>Bacillales</taxon>
        <taxon>Bacillaceae</taxon>
        <taxon>Psychrobacillus</taxon>
    </lineage>
</organism>